<name>A0A157SJQ1_9BORD</name>
<dbReference type="RefSeq" id="WP_063491976.1">
    <property type="nucleotide sequence ID" value="NZ_CP016340.1"/>
</dbReference>
<gene>
    <name evidence="1" type="ORF">SAMEA3906487_02310</name>
</gene>
<evidence type="ECO:0000313" key="2">
    <source>
        <dbReference type="Proteomes" id="UP000076825"/>
    </source>
</evidence>
<dbReference type="PATRIC" id="fig|123899.6.peg.2298"/>
<reference evidence="1 2" key="1">
    <citation type="submission" date="2016-04" db="EMBL/GenBank/DDBJ databases">
        <authorList>
            <consortium name="Pathogen Informatics"/>
        </authorList>
    </citation>
    <scope>NUCLEOTIDE SEQUENCE [LARGE SCALE GENOMIC DNA]</scope>
    <source>
        <strain evidence="1 2">H044680328</strain>
    </source>
</reference>
<organism evidence="1 2">
    <name type="scientific">Bordetella trematum</name>
    <dbReference type="NCBI Taxonomy" id="123899"/>
    <lineage>
        <taxon>Bacteria</taxon>
        <taxon>Pseudomonadati</taxon>
        <taxon>Pseudomonadota</taxon>
        <taxon>Betaproteobacteria</taxon>
        <taxon>Burkholderiales</taxon>
        <taxon>Alcaligenaceae</taxon>
        <taxon>Bordetella</taxon>
    </lineage>
</organism>
<sequence length="171" mass="19424">MPLYRLITNASIGNPDDDPQAAKDSWKLYSRLEDDKPDASLLLIRQIAAMQEPADRKAALAAVVKLIQVAATGKPLTDFYDKKQCHPFHQFLHPEKPPQTNHSVYRIWKGARVRLSFYYGADRSILLVNAFSKKEDKLTKAQTTALETEVKTYLDAMAEGTFRICKQEIKD</sequence>
<accession>A0A157SJQ1</accession>
<evidence type="ECO:0008006" key="3">
    <source>
        <dbReference type="Google" id="ProtNLM"/>
    </source>
</evidence>
<dbReference type="KEGG" id="btrm:SAMEA390648702310"/>
<protein>
    <recommendedName>
        <fullName evidence="3">Phage-related protein</fullName>
    </recommendedName>
</protein>
<dbReference type="STRING" id="123899.SAMEA3906487_02310"/>
<dbReference type="EMBL" id="LT546645">
    <property type="protein sequence ID" value="SAI70635.1"/>
    <property type="molecule type" value="Genomic_DNA"/>
</dbReference>
<dbReference type="GeneID" id="56590420"/>
<proteinExistence type="predicted"/>
<keyword evidence="2" id="KW-1185">Reference proteome</keyword>
<evidence type="ECO:0000313" key="1">
    <source>
        <dbReference type="EMBL" id="SAI70635.1"/>
    </source>
</evidence>
<dbReference type="AlphaFoldDB" id="A0A157SJQ1"/>
<dbReference type="Proteomes" id="UP000076825">
    <property type="component" value="Chromosome 1"/>
</dbReference>